<dbReference type="OrthoDB" id="10254945at2759"/>
<proteinExistence type="predicted"/>
<dbReference type="Proteomes" id="UP000076632">
    <property type="component" value="Unassembled WGS sequence"/>
</dbReference>
<protein>
    <submittedName>
        <fullName evidence="1">Uncharacterized protein</fullName>
    </submittedName>
</protein>
<dbReference type="AlphaFoldDB" id="A0A165HZL8"/>
<dbReference type="GeneID" id="28901013"/>
<dbReference type="InParanoid" id="A0A165HZL8"/>
<keyword evidence="2" id="KW-1185">Reference proteome</keyword>
<dbReference type="RefSeq" id="XP_018189698.1">
    <property type="nucleotide sequence ID" value="XM_018335876.1"/>
</dbReference>
<organism evidence="1 2">
    <name type="scientific">Xylona heveae (strain CBS 132557 / TC161)</name>
    <dbReference type="NCBI Taxonomy" id="1328760"/>
    <lineage>
        <taxon>Eukaryota</taxon>
        <taxon>Fungi</taxon>
        <taxon>Dikarya</taxon>
        <taxon>Ascomycota</taxon>
        <taxon>Pezizomycotina</taxon>
        <taxon>Xylonomycetes</taxon>
        <taxon>Xylonales</taxon>
        <taxon>Xylonaceae</taxon>
        <taxon>Xylona</taxon>
    </lineage>
</organism>
<sequence length="307" mass="35499">MRDNKSSEISIQCLHRSDLVSSQVLENPNVKRSNLSCEIHPIFHHKHWTHTTPKLYEILQPALRLASYFLTHQSCLEYWCTVLLGKVEFRADVNWNVIIPPPLDKSDFDTTIELLTGAAGKIRLGWYRHDDIDAFATAVPDTQLSPPGQEILLDKNFQKFAEKEYKTCSLCHQLRFQFFIALNLAHETVHAVRQLIYPGIEPYFRVYEPEPELGSSWERFTFGNKIQPINLSFDCADGLMTGRIEYLQELKQTFVVYSPIPMDFIASFFQEETWSAANAYGRSLFQAPLTPHCSVTPHTFDWKGRRL</sequence>
<dbReference type="STRING" id="1328760.A0A165HZL8"/>
<reference evidence="1 2" key="1">
    <citation type="journal article" date="2016" name="Fungal Biol.">
        <title>The genome of Xylona heveae provides a window into fungal endophytism.</title>
        <authorList>
            <person name="Gazis R."/>
            <person name="Kuo A."/>
            <person name="Riley R."/>
            <person name="LaButti K."/>
            <person name="Lipzen A."/>
            <person name="Lin J."/>
            <person name="Amirebrahimi M."/>
            <person name="Hesse C.N."/>
            <person name="Spatafora J.W."/>
            <person name="Henrissat B."/>
            <person name="Hainaut M."/>
            <person name="Grigoriev I.V."/>
            <person name="Hibbett D.S."/>
        </authorList>
    </citation>
    <scope>NUCLEOTIDE SEQUENCE [LARGE SCALE GENOMIC DNA]</scope>
    <source>
        <strain evidence="1 2">TC161</strain>
    </source>
</reference>
<accession>A0A165HZL8</accession>
<evidence type="ECO:0000313" key="1">
    <source>
        <dbReference type="EMBL" id="KZF24143.1"/>
    </source>
</evidence>
<name>A0A165HZL8_XYLHT</name>
<evidence type="ECO:0000313" key="2">
    <source>
        <dbReference type="Proteomes" id="UP000076632"/>
    </source>
</evidence>
<gene>
    <name evidence="1" type="ORF">L228DRAFT_281249</name>
</gene>
<dbReference type="EMBL" id="KV407456">
    <property type="protein sequence ID" value="KZF24143.1"/>
    <property type="molecule type" value="Genomic_DNA"/>
</dbReference>